<proteinExistence type="predicted"/>
<dbReference type="PANTHER" id="PTHR30469">
    <property type="entry name" value="MULTIDRUG RESISTANCE PROTEIN MDTA"/>
    <property type="match status" value="1"/>
</dbReference>
<feature type="coiled-coil region" evidence="1">
    <location>
        <begin position="117"/>
        <end position="144"/>
    </location>
</feature>
<dbReference type="EMBL" id="SJPW01000008">
    <property type="protein sequence ID" value="TWU46128.1"/>
    <property type="molecule type" value="Genomic_DNA"/>
</dbReference>
<dbReference type="InterPro" id="IPR058637">
    <property type="entry name" value="YknX-like_C"/>
</dbReference>
<keyword evidence="1" id="KW-0175">Coiled coil</keyword>
<keyword evidence="2" id="KW-0472">Membrane</keyword>
<accession>A0A5C6EB68</accession>
<comment type="caution">
    <text evidence="4">The sequence shown here is derived from an EMBL/GenBank/DDBJ whole genome shotgun (WGS) entry which is preliminary data.</text>
</comment>
<keyword evidence="5" id="KW-1185">Reference proteome</keyword>
<evidence type="ECO:0000256" key="1">
    <source>
        <dbReference type="SAM" id="Coils"/>
    </source>
</evidence>
<evidence type="ECO:0000313" key="4">
    <source>
        <dbReference type="EMBL" id="TWU46128.1"/>
    </source>
</evidence>
<gene>
    <name evidence="4" type="primary">yknX_2</name>
    <name evidence="4" type="ORF">Poly51_55230</name>
</gene>
<name>A0A5C6EB68_9BACT</name>
<reference evidence="4 5" key="1">
    <citation type="submission" date="2019-02" db="EMBL/GenBank/DDBJ databases">
        <title>Deep-cultivation of Planctomycetes and their phenomic and genomic characterization uncovers novel biology.</title>
        <authorList>
            <person name="Wiegand S."/>
            <person name="Jogler M."/>
            <person name="Boedeker C."/>
            <person name="Pinto D."/>
            <person name="Vollmers J."/>
            <person name="Rivas-Marin E."/>
            <person name="Kohn T."/>
            <person name="Peeters S.H."/>
            <person name="Heuer A."/>
            <person name="Rast P."/>
            <person name="Oberbeckmann S."/>
            <person name="Bunk B."/>
            <person name="Jeske O."/>
            <person name="Meyerdierks A."/>
            <person name="Storesund J.E."/>
            <person name="Kallscheuer N."/>
            <person name="Luecker S."/>
            <person name="Lage O.M."/>
            <person name="Pohl T."/>
            <person name="Merkel B.J."/>
            <person name="Hornburger P."/>
            <person name="Mueller R.-W."/>
            <person name="Bruemmer F."/>
            <person name="Labrenz M."/>
            <person name="Spormann A.M."/>
            <person name="Op Den Camp H."/>
            <person name="Overmann J."/>
            <person name="Amann R."/>
            <person name="Jetten M.S.M."/>
            <person name="Mascher T."/>
            <person name="Medema M.H."/>
            <person name="Devos D.P."/>
            <person name="Kaster A.-K."/>
            <person name="Ovreas L."/>
            <person name="Rohde M."/>
            <person name="Galperin M.Y."/>
            <person name="Jogler C."/>
        </authorList>
    </citation>
    <scope>NUCLEOTIDE SEQUENCE [LARGE SCALE GENOMIC DNA]</scope>
    <source>
        <strain evidence="4 5">Poly51</strain>
    </source>
</reference>
<dbReference type="Proteomes" id="UP000318288">
    <property type="component" value="Unassembled WGS sequence"/>
</dbReference>
<dbReference type="GO" id="GO:0015562">
    <property type="term" value="F:efflux transmembrane transporter activity"/>
    <property type="evidence" value="ECO:0007669"/>
    <property type="project" value="TreeGrafter"/>
</dbReference>
<dbReference type="Gene3D" id="1.10.287.470">
    <property type="entry name" value="Helix hairpin bin"/>
    <property type="match status" value="1"/>
</dbReference>
<keyword evidence="2" id="KW-0812">Transmembrane</keyword>
<dbReference type="PANTHER" id="PTHR30469:SF20">
    <property type="entry name" value="EFFLUX RND TRANSPORTER PERIPLASMIC ADAPTOR SUBUNIT"/>
    <property type="match status" value="1"/>
</dbReference>
<sequence>MMRRHVSKLIWIIVITVLSGFLIYGLMPQPIDVETTMASVGSLAITIDDDGETRIREKYVLSAPVGGKLLRLEMHAGDSVTANETEIARIQPSDPSLLDARTRAESQARVRVAVAAYAQASSTVDRAREALKLAEKDFERAKKLIRNQATSQADYDAAENLLRLALADVRSAESAQRVAQYEIDQAEATVRYIKTTFDPNDENFFTLISPITGKLLSVYREDSGVVEPGTPIACIGDPSDLELVVDVLSSDAVKVSIGDRVFVEHWGGEIPLKATVRVVEPSAFLKISALGVEEKRVNVIADLVDPFEVRANLGDGFRIEARIVVDQTPNDSIKIPTGVLFRDGDKWHAYRIVNEQAELLDVEVGRSDGRETEIQSGIKLDDRLILHPSDEIVTGRKVSYQQHSRR</sequence>
<dbReference type="Gene3D" id="2.40.50.100">
    <property type="match status" value="1"/>
</dbReference>
<feature type="transmembrane region" description="Helical" evidence="2">
    <location>
        <begin position="9"/>
        <end position="27"/>
    </location>
</feature>
<evidence type="ECO:0000256" key="2">
    <source>
        <dbReference type="SAM" id="Phobius"/>
    </source>
</evidence>
<evidence type="ECO:0000313" key="5">
    <source>
        <dbReference type="Proteomes" id="UP000318288"/>
    </source>
</evidence>
<keyword evidence="2" id="KW-1133">Transmembrane helix</keyword>
<organism evidence="4 5">
    <name type="scientific">Rubripirellula tenax</name>
    <dbReference type="NCBI Taxonomy" id="2528015"/>
    <lineage>
        <taxon>Bacteria</taxon>
        <taxon>Pseudomonadati</taxon>
        <taxon>Planctomycetota</taxon>
        <taxon>Planctomycetia</taxon>
        <taxon>Pirellulales</taxon>
        <taxon>Pirellulaceae</taxon>
        <taxon>Rubripirellula</taxon>
    </lineage>
</organism>
<dbReference type="GO" id="GO:1990281">
    <property type="term" value="C:efflux pump complex"/>
    <property type="evidence" value="ECO:0007669"/>
    <property type="project" value="TreeGrafter"/>
</dbReference>
<dbReference type="Gene3D" id="2.40.420.20">
    <property type="match status" value="1"/>
</dbReference>
<feature type="domain" description="YknX-like C-terminal permuted SH3-like" evidence="3">
    <location>
        <begin position="333"/>
        <end position="399"/>
    </location>
</feature>
<protein>
    <submittedName>
        <fullName evidence="4">Putative efflux system component YknX</fullName>
    </submittedName>
</protein>
<dbReference type="RefSeq" id="WP_146461819.1">
    <property type="nucleotide sequence ID" value="NZ_SJPW01000008.1"/>
</dbReference>
<evidence type="ECO:0000259" key="3">
    <source>
        <dbReference type="Pfam" id="PF25989"/>
    </source>
</evidence>
<dbReference type="Pfam" id="PF25989">
    <property type="entry name" value="YknX_C"/>
    <property type="match status" value="1"/>
</dbReference>
<dbReference type="OrthoDB" id="9791520at2"/>
<dbReference type="AlphaFoldDB" id="A0A5C6EB68"/>